<comment type="caution">
    <text evidence="6">The sequence shown here is derived from an EMBL/GenBank/DDBJ whole genome shotgun (WGS) entry which is preliminary data.</text>
</comment>
<feature type="domain" description="PAC" evidence="3">
    <location>
        <begin position="254"/>
        <end position="305"/>
    </location>
</feature>
<evidence type="ECO:0000259" key="5">
    <source>
        <dbReference type="PROSITE" id="PS50887"/>
    </source>
</evidence>
<dbReference type="Gene3D" id="3.20.20.450">
    <property type="entry name" value="EAL domain"/>
    <property type="match status" value="1"/>
</dbReference>
<dbReference type="Proteomes" id="UP000656042">
    <property type="component" value="Unassembled WGS sequence"/>
</dbReference>
<dbReference type="FunFam" id="3.20.20.450:FF:000001">
    <property type="entry name" value="Cyclic di-GMP phosphodiesterase yahA"/>
    <property type="match status" value="1"/>
</dbReference>
<dbReference type="CDD" id="cd01948">
    <property type="entry name" value="EAL"/>
    <property type="match status" value="1"/>
</dbReference>
<dbReference type="InterPro" id="IPR035965">
    <property type="entry name" value="PAS-like_dom_sf"/>
</dbReference>
<evidence type="ECO:0000259" key="4">
    <source>
        <dbReference type="PROSITE" id="PS50883"/>
    </source>
</evidence>
<dbReference type="InterPro" id="IPR043128">
    <property type="entry name" value="Rev_trsase/Diguanyl_cyclase"/>
</dbReference>
<dbReference type="Pfam" id="PF00990">
    <property type="entry name" value="GGDEF"/>
    <property type="match status" value="1"/>
</dbReference>
<feature type="transmembrane region" description="Helical" evidence="1">
    <location>
        <begin position="148"/>
        <end position="166"/>
    </location>
</feature>
<dbReference type="Pfam" id="PF00563">
    <property type="entry name" value="EAL"/>
    <property type="match status" value="1"/>
</dbReference>
<dbReference type="CDD" id="cd01949">
    <property type="entry name" value="GGDEF"/>
    <property type="match status" value="1"/>
</dbReference>
<keyword evidence="1" id="KW-0472">Membrane</keyword>
<evidence type="ECO:0000313" key="6">
    <source>
        <dbReference type="EMBL" id="GGK80666.1"/>
    </source>
</evidence>
<dbReference type="Pfam" id="PF08447">
    <property type="entry name" value="PAS_3"/>
    <property type="match status" value="1"/>
</dbReference>
<dbReference type="SMART" id="SM00091">
    <property type="entry name" value="PAS"/>
    <property type="match status" value="1"/>
</dbReference>
<keyword evidence="1" id="KW-0812">Transmembrane</keyword>
<dbReference type="NCBIfam" id="TIGR00254">
    <property type="entry name" value="GGDEF"/>
    <property type="match status" value="1"/>
</dbReference>
<gene>
    <name evidence="6" type="ORF">GCM10012284_13240</name>
</gene>
<dbReference type="EMBL" id="BMMX01000003">
    <property type="protein sequence ID" value="GGK80666.1"/>
    <property type="molecule type" value="Genomic_DNA"/>
</dbReference>
<reference evidence="6" key="1">
    <citation type="journal article" date="2014" name="Int. J. Syst. Evol. Microbiol.">
        <title>Complete genome sequence of Corynebacterium casei LMG S-19264T (=DSM 44701T), isolated from a smear-ripened cheese.</title>
        <authorList>
            <consortium name="US DOE Joint Genome Institute (JGI-PGF)"/>
            <person name="Walter F."/>
            <person name="Albersmeier A."/>
            <person name="Kalinowski J."/>
            <person name="Ruckert C."/>
        </authorList>
    </citation>
    <scope>NUCLEOTIDE SEQUENCE</scope>
    <source>
        <strain evidence="6">CGMCC 4.7299</strain>
    </source>
</reference>
<feature type="domain" description="EAL" evidence="4">
    <location>
        <begin position="477"/>
        <end position="733"/>
    </location>
</feature>
<dbReference type="InterPro" id="IPR035919">
    <property type="entry name" value="EAL_sf"/>
</dbReference>
<evidence type="ECO:0000259" key="3">
    <source>
        <dbReference type="PROSITE" id="PS50113"/>
    </source>
</evidence>
<dbReference type="Gene3D" id="3.30.70.270">
    <property type="match status" value="1"/>
</dbReference>
<keyword evidence="7" id="KW-1185">Reference proteome</keyword>
<dbReference type="PROSITE" id="PS50887">
    <property type="entry name" value="GGDEF"/>
    <property type="match status" value="1"/>
</dbReference>
<dbReference type="InterPro" id="IPR029787">
    <property type="entry name" value="Nucleotide_cyclase"/>
</dbReference>
<dbReference type="PANTHER" id="PTHR44757">
    <property type="entry name" value="DIGUANYLATE CYCLASE DGCP"/>
    <property type="match status" value="1"/>
</dbReference>
<keyword evidence="1" id="KW-1133">Transmembrane helix</keyword>
<evidence type="ECO:0008006" key="8">
    <source>
        <dbReference type="Google" id="ProtNLM"/>
    </source>
</evidence>
<dbReference type="PROSITE" id="PS50883">
    <property type="entry name" value="EAL"/>
    <property type="match status" value="1"/>
</dbReference>
<dbReference type="NCBIfam" id="TIGR00229">
    <property type="entry name" value="sensory_box"/>
    <property type="match status" value="1"/>
</dbReference>
<dbReference type="SUPFAM" id="SSF55073">
    <property type="entry name" value="Nucleotide cyclase"/>
    <property type="match status" value="1"/>
</dbReference>
<feature type="transmembrane region" description="Helical" evidence="1">
    <location>
        <begin position="44"/>
        <end position="64"/>
    </location>
</feature>
<feature type="transmembrane region" description="Helical" evidence="1">
    <location>
        <begin position="76"/>
        <end position="94"/>
    </location>
</feature>
<dbReference type="SUPFAM" id="SSF55785">
    <property type="entry name" value="PYP-like sensor domain (PAS domain)"/>
    <property type="match status" value="1"/>
</dbReference>
<name>A0A8J3BXW6_9ACTN</name>
<feature type="domain" description="GGDEF" evidence="5">
    <location>
        <begin position="335"/>
        <end position="468"/>
    </location>
</feature>
<feature type="transmembrane region" description="Helical" evidence="1">
    <location>
        <begin position="21"/>
        <end position="38"/>
    </location>
</feature>
<dbReference type="AlphaFoldDB" id="A0A8J3BXW6"/>
<dbReference type="InterPro" id="IPR013655">
    <property type="entry name" value="PAS_fold_3"/>
</dbReference>
<dbReference type="InterPro" id="IPR000014">
    <property type="entry name" value="PAS"/>
</dbReference>
<dbReference type="SMART" id="SM00267">
    <property type="entry name" value="GGDEF"/>
    <property type="match status" value="1"/>
</dbReference>
<dbReference type="PROSITE" id="PS50112">
    <property type="entry name" value="PAS"/>
    <property type="match status" value="1"/>
</dbReference>
<evidence type="ECO:0000256" key="1">
    <source>
        <dbReference type="SAM" id="Phobius"/>
    </source>
</evidence>
<accession>A0A8J3BXW6</accession>
<dbReference type="FunFam" id="3.30.70.270:FF:000001">
    <property type="entry name" value="Diguanylate cyclase domain protein"/>
    <property type="match status" value="1"/>
</dbReference>
<proteinExistence type="predicted"/>
<evidence type="ECO:0000313" key="7">
    <source>
        <dbReference type="Proteomes" id="UP000656042"/>
    </source>
</evidence>
<sequence>MQATEKQDTRYWSRQVRTGSIIAAFLTAVGAFRVAVDWDPALRWMAPPILVAALLQGAAAFLPWPRYLRVQRVRRWLVLWWVGQIPLLFLFAWYDENGLMLYLPTVTLLLVTAAALYPPSVVIGLGVSCLTGYLLLLPDELSNNVFSLLALMGIMVSLVGMSAGSAQRRGWLDAHRRSAERRTELLLEASSDAVFAIGPTFDIRYVSPSAHTLLGMDLRGVASTDLGARLHPDDLPAVRAWMQTLRQAPDGHTARAEARMRRADGSWVYLDVIGTSRMNDPDLRAIVVSLRDIGTRRALEEELSRQAFTDSLTGLPNRALFRDRLEQAVARSAGRPVTVLLIDLDDFKLVNDDLGHSAGDDLLADLAARLSRQMRPGDTLARLGGDEFAVLVEDLDPSAAAVLAERLVAEGKRPMRLGSRDITSTLSIGVATSAGAQDVPAEQLLRNADLAMYAAKRDGRDTYAIFDPSMYRSVLEEAQQRTEMERALEEQQFRVLYQPVVDMASQRVVGAEALVRWQHPVRGLLGPYEFIAGAEASGLIVPLGRWVLREACAQLAQWQRENAGAADLKMNVNLSARQFQYAGLVEDVTAAIADAGIASAALTLEITESMLMQDIDNAIETLHALRRLGVHLAIDDFGTGYSSLSYLKQLPVDVIKIDKSFVDQVETDSGDVALVDAVVGLGQALNMRTVAEGVETDGQWMTLRRIGCDQAQGYLFGRPGEASQVSRMLQAATDTVVPS</sequence>
<dbReference type="PROSITE" id="PS50113">
    <property type="entry name" value="PAC"/>
    <property type="match status" value="1"/>
</dbReference>
<protein>
    <recommendedName>
        <fullName evidence="8">PAS domain S-box-containing protein/diguanylate cyclase (GGDEF) domain-containing protein</fullName>
    </recommendedName>
</protein>
<reference evidence="6" key="2">
    <citation type="submission" date="2020-09" db="EMBL/GenBank/DDBJ databases">
        <authorList>
            <person name="Sun Q."/>
            <person name="Zhou Y."/>
        </authorList>
    </citation>
    <scope>NUCLEOTIDE SEQUENCE</scope>
    <source>
        <strain evidence="6">CGMCC 4.7299</strain>
    </source>
</reference>
<feature type="transmembrane region" description="Helical" evidence="1">
    <location>
        <begin position="114"/>
        <end position="136"/>
    </location>
</feature>
<dbReference type="Gene3D" id="3.30.450.20">
    <property type="entry name" value="PAS domain"/>
    <property type="match status" value="1"/>
</dbReference>
<dbReference type="InterPro" id="IPR000700">
    <property type="entry name" value="PAS-assoc_C"/>
</dbReference>
<dbReference type="PANTHER" id="PTHR44757:SF2">
    <property type="entry name" value="BIOFILM ARCHITECTURE MAINTENANCE PROTEIN MBAA"/>
    <property type="match status" value="1"/>
</dbReference>
<dbReference type="InterPro" id="IPR052155">
    <property type="entry name" value="Biofilm_reg_signaling"/>
</dbReference>
<dbReference type="InterPro" id="IPR000160">
    <property type="entry name" value="GGDEF_dom"/>
</dbReference>
<evidence type="ECO:0000259" key="2">
    <source>
        <dbReference type="PROSITE" id="PS50112"/>
    </source>
</evidence>
<dbReference type="InterPro" id="IPR001633">
    <property type="entry name" value="EAL_dom"/>
</dbReference>
<dbReference type="RefSeq" id="WP_189078188.1">
    <property type="nucleotide sequence ID" value="NZ_BMMX01000003.1"/>
</dbReference>
<dbReference type="SMART" id="SM00052">
    <property type="entry name" value="EAL"/>
    <property type="match status" value="1"/>
</dbReference>
<organism evidence="6 7">
    <name type="scientific">Mangrovihabitans endophyticus</name>
    <dbReference type="NCBI Taxonomy" id="1751298"/>
    <lineage>
        <taxon>Bacteria</taxon>
        <taxon>Bacillati</taxon>
        <taxon>Actinomycetota</taxon>
        <taxon>Actinomycetes</taxon>
        <taxon>Micromonosporales</taxon>
        <taxon>Micromonosporaceae</taxon>
        <taxon>Mangrovihabitans</taxon>
    </lineage>
</organism>
<feature type="domain" description="PAS" evidence="2">
    <location>
        <begin position="179"/>
        <end position="252"/>
    </location>
</feature>
<dbReference type="CDD" id="cd00130">
    <property type="entry name" value="PAS"/>
    <property type="match status" value="1"/>
</dbReference>
<dbReference type="SUPFAM" id="SSF141868">
    <property type="entry name" value="EAL domain-like"/>
    <property type="match status" value="1"/>
</dbReference>